<dbReference type="InterPro" id="IPR036291">
    <property type="entry name" value="NAD(P)-bd_dom_sf"/>
</dbReference>
<dbReference type="EMBL" id="MU253820">
    <property type="protein sequence ID" value="KAG9246025.1"/>
    <property type="molecule type" value="Genomic_DNA"/>
</dbReference>
<dbReference type="InterPro" id="IPR002347">
    <property type="entry name" value="SDR_fam"/>
</dbReference>
<evidence type="ECO:0000313" key="6">
    <source>
        <dbReference type="Proteomes" id="UP000887226"/>
    </source>
</evidence>
<dbReference type="PROSITE" id="PS00061">
    <property type="entry name" value="ADH_SHORT"/>
    <property type="match status" value="1"/>
</dbReference>
<dbReference type="SUPFAM" id="SSF51735">
    <property type="entry name" value="NAD(P)-binding Rossmann-fold domains"/>
    <property type="match status" value="1"/>
</dbReference>
<dbReference type="CDD" id="cd05362">
    <property type="entry name" value="THN_reductase-like_SDR_c"/>
    <property type="match status" value="1"/>
</dbReference>
<dbReference type="PANTHER" id="PTHR43639:SF1">
    <property type="entry name" value="SHORT-CHAIN DEHYDROGENASE_REDUCTASE FAMILY PROTEIN"/>
    <property type="match status" value="1"/>
</dbReference>
<dbReference type="GO" id="GO:0009688">
    <property type="term" value="P:abscisic acid biosynthetic process"/>
    <property type="evidence" value="ECO:0007669"/>
    <property type="project" value="UniProtKB-ARBA"/>
</dbReference>
<proteinExistence type="inferred from homology"/>
<dbReference type="PRINTS" id="PR00081">
    <property type="entry name" value="GDHRDH"/>
</dbReference>
<evidence type="ECO:0000256" key="1">
    <source>
        <dbReference type="ARBA" id="ARBA00006484"/>
    </source>
</evidence>
<dbReference type="Proteomes" id="UP000887226">
    <property type="component" value="Unassembled WGS sequence"/>
</dbReference>
<feature type="region of interest" description="Disordered" evidence="4">
    <location>
        <begin position="1"/>
        <end position="23"/>
    </location>
</feature>
<keyword evidence="6" id="KW-1185">Reference proteome</keyword>
<sequence length="285" mass="29841">MSLSTLSSNDSPNGSHQQSSNISASSFKPLAGKVALITGSGRGIGKGMALELASRGASLIINYAKSADAAQGVVAEIKKMSVSAIALQADVSKPEQIFKMFDDAVAHFGKLDIVISNSGTEVWNKEEEVMPADFDYIFNINCRGQFFVAQQGLKHLSRGGRIILMSSIAAQMAGVANHALYAGSKAAVEGFTRSFAVDCGHKGITVNAIAPGGVKTDMFDANAWHYAPNGSPDMPMEKIEAGLASMCPLGRCGTPADIAKAVYLLVSPESEWINGQVIRLSGGGI</sequence>
<dbReference type="PRINTS" id="PR00080">
    <property type="entry name" value="SDRFAMILY"/>
</dbReference>
<keyword evidence="3" id="KW-0560">Oxidoreductase</keyword>
<name>A0A9P7Z627_9HELO</name>
<dbReference type="FunFam" id="3.40.50.720:FF:000084">
    <property type="entry name" value="Short-chain dehydrogenase reductase"/>
    <property type="match status" value="1"/>
</dbReference>
<evidence type="ECO:0000256" key="4">
    <source>
        <dbReference type="SAM" id="MobiDB-lite"/>
    </source>
</evidence>
<dbReference type="OrthoDB" id="47007at2759"/>
<comment type="similarity">
    <text evidence="1">Belongs to the short-chain dehydrogenases/reductases (SDR) family.</text>
</comment>
<dbReference type="InterPro" id="IPR020904">
    <property type="entry name" value="Sc_DH/Rdtase_CS"/>
</dbReference>
<evidence type="ECO:0000313" key="5">
    <source>
        <dbReference type="EMBL" id="KAG9246025.1"/>
    </source>
</evidence>
<gene>
    <name evidence="5" type="ORF">BJ878DRAFT_317711</name>
</gene>
<protein>
    <submittedName>
        <fullName evidence="5">Versicolorin reductase</fullName>
    </submittedName>
</protein>
<organism evidence="5 6">
    <name type="scientific">Calycina marina</name>
    <dbReference type="NCBI Taxonomy" id="1763456"/>
    <lineage>
        <taxon>Eukaryota</taxon>
        <taxon>Fungi</taxon>
        <taxon>Dikarya</taxon>
        <taxon>Ascomycota</taxon>
        <taxon>Pezizomycotina</taxon>
        <taxon>Leotiomycetes</taxon>
        <taxon>Helotiales</taxon>
        <taxon>Pezizellaceae</taxon>
        <taxon>Calycina</taxon>
    </lineage>
</organism>
<dbReference type="GO" id="GO:0016491">
    <property type="term" value="F:oxidoreductase activity"/>
    <property type="evidence" value="ECO:0007669"/>
    <property type="project" value="UniProtKB-KW"/>
</dbReference>
<dbReference type="PANTHER" id="PTHR43639">
    <property type="entry name" value="OXIDOREDUCTASE, SHORT-CHAIN DEHYDROGENASE/REDUCTASE FAMILY (AFU_ORTHOLOGUE AFUA_5G02870)"/>
    <property type="match status" value="1"/>
</dbReference>
<accession>A0A9P7Z627</accession>
<comment type="caution">
    <text evidence="5">The sequence shown here is derived from an EMBL/GenBank/DDBJ whole genome shotgun (WGS) entry which is preliminary data.</text>
</comment>
<dbReference type="Pfam" id="PF13561">
    <property type="entry name" value="adh_short_C2"/>
    <property type="match status" value="1"/>
</dbReference>
<keyword evidence="2" id="KW-0521">NADP</keyword>
<feature type="compositionally biased region" description="Polar residues" evidence="4">
    <location>
        <begin position="1"/>
        <end position="14"/>
    </location>
</feature>
<evidence type="ECO:0000256" key="2">
    <source>
        <dbReference type="ARBA" id="ARBA00022857"/>
    </source>
</evidence>
<reference evidence="5" key="1">
    <citation type="journal article" date="2021" name="IMA Fungus">
        <title>Genomic characterization of three marine fungi, including Emericellopsis atlantica sp. nov. with signatures of a generalist lifestyle and marine biomass degradation.</title>
        <authorList>
            <person name="Hagestad O.C."/>
            <person name="Hou L."/>
            <person name="Andersen J.H."/>
            <person name="Hansen E.H."/>
            <person name="Altermark B."/>
            <person name="Li C."/>
            <person name="Kuhnert E."/>
            <person name="Cox R.J."/>
            <person name="Crous P.W."/>
            <person name="Spatafora J.W."/>
            <person name="Lail K."/>
            <person name="Amirebrahimi M."/>
            <person name="Lipzen A."/>
            <person name="Pangilinan J."/>
            <person name="Andreopoulos W."/>
            <person name="Hayes R.D."/>
            <person name="Ng V."/>
            <person name="Grigoriev I.V."/>
            <person name="Jackson S.A."/>
            <person name="Sutton T.D.S."/>
            <person name="Dobson A.D.W."/>
            <person name="Rama T."/>
        </authorList>
    </citation>
    <scope>NUCLEOTIDE SEQUENCE</scope>
    <source>
        <strain evidence="5">TRa3180A</strain>
    </source>
</reference>
<dbReference type="Gene3D" id="3.40.50.720">
    <property type="entry name" value="NAD(P)-binding Rossmann-like Domain"/>
    <property type="match status" value="1"/>
</dbReference>
<evidence type="ECO:0000256" key="3">
    <source>
        <dbReference type="ARBA" id="ARBA00023002"/>
    </source>
</evidence>
<dbReference type="AlphaFoldDB" id="A0A9P7Z627"/>